<protein>
    <recommendedName>
        <fullName evidence="2">Poly(3-hydroxyalkanoate) polymerase subunit PhaE</fullName>
    </recommendedName>
</protein>
<evidence type="ECO:0000256" key="3">
    <source>
        <dbReference type="ARBA" id="ARBA00022752"/>
    </source>
</evidence>
<reference evidence="4 5" key="1">
    <citation type="submission" date="2019-03" db="EMBL/GenBank/DDBJ databases">
        <title>Bradyrhizobium diversity isolated from nodules of Chamaecrista fasciculata.</title>
        <authorList>
            <person name="Klepa M.S."/>
            <person name="Urquiaga M.O."/>
            <person name="Hungria M."/>
            <person name="Delamuta J.R."/>
        </authorList>
    </citation>
    <scope>NUCLEOTIDE SEQUENCE [LARGE SCALE GENOMIC DNA]</scope>
    <source>
        <strain evidence="4 5">CNPSo 3448</strain>
    </source>
</reference>
<dbReference type="AlphaFoldDB" id="A0A4Y9M8D2"/>
<evidence type="ECO:0000313" key="4">
    <source>
        <dbReference type="EMBL" id="TFV51273.1"/>
    </source>
</evidence>
<evidence type="ECO:0000256" key="2">
    <source>
        <dbReference type="ARBA" id="ARBA00019066"/>
    </source>
</evidence>
<gene>
    <name evidence="4" type="ORF">E4K65_04165</name>
</gene>
<accession>A0A4Y9M8D2</accession>
<dbReference type="Pfam" id="PF09712">
    <property type="entry name" value="PHA_synth_III_E"/>
    <property type="match status" value="1"/>
</dbReference>
<dbReference type="OrthoDB" id="6115526at2"/>
<name>A0A4Y9M8D2_9BRAD</name>
<comment type="caution">
    <text evidence="4">The sequence shown here is derived from an EMBL/GenBank/DDBJ whole genome shotgun (WGS) entry which is preliminary data.</text>
</comment>
<dbReference type="GO" id="GO:0042619">
    <property type="term" value="P:poly-hydroxybutyrate biosynthetic process"/>
    <property type="evidence" value="ECO:0007669"/>
    <property type="project" value="UniProtKB-KW"/>
</dbReference>
<keyword evidence="3" id="KW-0583">PHB biosynthesis</keyword>
<organism evidence="4 5">
    <name type="scientific">Bradyrhizobium niftali</name>
    <dbReference type="NCBI Taxonomy" id="2560055"/>
    <lineage>
        <taxon>Bacteria</taxon>
        <taxon>Pseudomonadati</taxon>
        <taxon>Pseudomonadota</taxon>
        <taxon>Alphaproteobacteria</taxon>
        <taxon>Hyphomicrobiales</taxon>
        <taxon>Nitrobacteraceae</taxon>
        <taxon>Bradyrhizobium</taxon>
    </lineage>
</organism>
<keyword evidence="5" id="KW-1185">Reference proteome</keyword>
<evidence type="ECO:0000313" key="5">
    <source>
        <dbReference type="Proteomes" id="UP000297966"/>
    </source>
</evidence>
<evidence type="ECO:0000256" key="1">
    <source>
        <dbReference type="ARBA" id="ARBA00004683"/>
    </source>
</evidence>
<proteinExistence type="predicted"/>
<dbReference type="UniPathway" id="UPA00917"/>
<dbReference type="Proteomes" id="UP000297966">
    <property type="component" value="Unassembled WGS sequence"/>
</dbReference>
<dbReference type="InterPro" id="IPR010123">
    <property type="entry name" value="PHA_synth_III_E"/>
</dbReference>
<sequence length="238" mass="26252">MTRTRSTAPPSVTVATALCRPPMAEESSSANPFGPLAAQWMDSWRAMAGAAAGVGENWSSSMLPFIMKRAAESGFGVGPGNDLSEAIERMAKGPRLADVLDFDRKLANITAAWGELQSKLAAYQFVASRPWMRTAQQYEMKIPQPGESPNWREQLGAWNDLANEELIANQHSEEFLVAQKQLLQAATEFRARQSEISDAIAAVLGMPTQRDFDDLTRQITELRREVRALERRITGAAQ</sequence>
<comment type="pathway">
    <text evidence="1">Biopolymer metabolism; poly-(R)-3-hydroxybutanoate biosynthesis.</text>
</comment>
<dbReference type="EMBL" id="SPQT01000001">
    <property type="protein sequence ID" value="TFV51273.1"/>
    <property type="molecule type" value="Genomic_DNA"/>
</dbReference>